<accession>A0A061EB36</accession>
<dbReference type="HOGENOM" id="CLU_1417435_0_0_1"/>
<proteinExistence type="predicted"/>
<dbReference type="AlphaFoldDB" id="A0A061EB36"/>
<evidence type="ECO:0000313" key="1">
    <source>
        <dbReference type="EMBL" id="EOY02141.1"/>
    </source>
</evidence>
<dbReference type="EMBL" id="CM001880">
    <property type="protein sequence ID" value="EOY02141.1"/>
    <property type="molecule type" value="Genomic_DNA"/>
</dbReference>
<organism evidence="1 2">
    <name type="scientific">Theobroma cacao</name>
    <name type="common">Cacao</name>
    <name type="synonym">Cocoa</name>
    <dbReference type="NCBI Taxonomy" id="3641"/>
    <lineage>
        <taxon>Eukaryota</taxon>
        <taxon>Viridiplantae</taxon>
        <taxon>Streptophyta</taxon>
        <taxon>Embryophyta</taxon>
        <taxon>Tracheophyta</taxon>
        <taxon>Spermatophyta</taxon>
        <taxon>Magnoliopsida</taxon>
        <taxon>eudicotyledons</taxon>
        <taxon>Gunneridae</taxon>
        <taxon>Pentapetalae</taxon>
        <taxon>rosids</taxon>
        <taxon>malvids</taxon>
        <taxon>Malvales</taxon>
        <taxon>Malvaceae</taxon>
        <taxon>Byttnerioideae</taxon>
        <taxon>Theobroma</taxon>
    </lineage>
</organism>
<evidence type="ECO:0000313" key="2">
    <source>
        <dbReference type="Proteomes" id="UP000026915"/>
    </source>
</evidence>
<keyword evidence="2" id="KW-1185">Reference proteome</keyword>
<dbReference type="InParanoid" id="A0A061EB36"/>
<gene>
    <name evidence="1" type="ORF">TCM_011865</name>
</gene>
<dbReference type="Gramene" id="EOY02141">
    <property type="protein sequence ID" value="EOY02141"/>
    <property type="gene ID" value="TCM_011865"/>
</dbReference>
<dbReference type="Proteomes" id="UP000026915">
    <property type="component" value="Chromosome 2"/>
</dbReference>
<reference evidence="1 2" key="1">
    <citation type="journal article" date="2013" name="Genome Biol.">
        <title>The genome sequence of the most widely cultivated cacao type and its use to identify candidate genes regulating pod color.</title>
        <authorList>
            <person name="Motamayor J.C."/>
            <person name="Mockaitis K."/>
            <person name="Schmutz J."/>
            <person name="Haiminen N."/>
            <person name="Iii D.L."/>
            <person name="Cornejo O."/>
            <person name="Findley S.D."/>
            <person name="Zheng P."/>
            <person name="Utro F."/>
            <person name="Royaert S."/>
            <person name="Saski C."/>
            <person name="Jenkins J."/>
            <person name="Podicheti R."/>
            <person name="Zhao M."/>
            <person name="Scheffler B.E."/>
            <person name="Stack J.C."/>
            <person name="Feltus F.A."/>
            <person name="Mustiga G.M."/>
            <person name="Amores F."/>
            <person name="Phillips W."/>
            <person name="Marelli J.P."/>
            <person name="May G.D."/>
            <person name="Shapiro H."/>
            <person name="Ma J."/>
            <person name="Bustamante C.D."/>
            <person name="Schnell R.J."/>
            <person name="Main D."/>
            <person name="Gilbert D."/>
            <person name="Parida L."/>
            <person name="Kuhn D.N."/>
        </authorList>
    </citation>
    <scope>NUCLEOTIDE SEQUENCE [LARGE SCALE GENOMIC DNA]</scope>
    <source>
        <strain evidence="2">cv. Matina 1-6</strain>
    </source>
</reference>
<protein>
    <submittedName>
        <fullName evidence="1">Uncharacterized protein</fullName>
    </submittedName>
</protein>
<name>A0A061EB36_THECC</name>
<sequence length="192" mass="21973">MGCNRLFCLMRPSLFSDQDSTIPYNNTISVSFTHSWAGIDECRDDTEHLIIGVSQLPSLPVDRKISSLASHPPRIDGPRVPKPNLPEPILPQPTTYHFYQQVPGYDLPELKLDLLFDSIEIGQAKNLLQFQSCCQRKQQSKQNLKTRMSRVKLEIEAVILLCHWKVQNLLDPPKTKTSDATDSLRISYQLWK</sequence>